<keyword evidence="1" id="KW-0343">GTPase activation</keyword>
<dbReference type="SMART" id="SM00324">
    <property type="entry name" value="RhoGAP"/>
    <property type="match status" value="1"/>
</dbReference>
<dbReference type="PROSITE" id="PS50081">
    <property type="entry name" value="ZF_DAG_PE_2"/>
    <property type="match status" value="1"/>
</dbReference>
<dbReference type="PROSITE" id="PS00479">
    <property type="entry name" value="ZF_DAG_PE_1"/>
    <property type="match status" value="1"/>
</dbReference>
<sequence length="280" mass="32196">MTFLTSLVRRATLKENEQIPKYEKVHNFKVHTFRGPHWCEYCANFMWGLIAQGVKCADCGLNVHKQCSKMVPNDCKPDLKHVKKVYSCDLTTLVKAHITKRPMVVDMCIREIESRGLNSEGLYRVSGFSDLIEDVKMAFDRDGEKADISVNVYEDINIITGALKLYFPGSADSSHHVRRLPQVHRVRHEIMDPDEQLETLHEALRSLPPAHCETLRYLMAHLKRVTLHEKENLMSAENLGIVFGPTLMRSPELDPMAALNDIRYQRLVVELLIKNEDILF</sequence>
<gene>
    <name evidence="6" type="ORF">APTSU1_000166900</name>
</gene>
<evidence type="ECO:0000256" key="1">
    <source>
        <dbReference type="ARBA" id="ARBA00022468"/>
    </source>
</evidence>
<dbReference type="Pfam" id="PF00620">
    <property type="entry name" value="RhoGAP"/>
    <property type="match status" value="1"/>
</dbReference>
<keyword evidence="3" id="KW-0862">Zinc</keyword>
<reference evidence="6 7" key="1">
    <citation type="submission" date="2024-08" db="EMBL/GenBank/DDBJ databases">
        <title>The draft genome of Apodemus speciosus.</title>
        <authorList>
            <person name="Nabeshima K."/>
            <person name="Suzuki S."/>
            <person name="Onuma M."/>
        </authorList>
    </citation>
    <scope>NUCLEOTIDE SEQUENCE [LARGE SCALE GENOMIC DNA]</scope>
    <source>
        <strain evidence="6">IB14-021</strain>
    </source>
</reference>
<dbReference type="InterPro" id="IPR051854">
    <property type="entry name" value="Rho-type_GAP"/>
</dbReference>
<dbReference type="SMART" id="SM00109">
    <property type="entry name" value="C1"/>
    <property type="match status" value="1"/>
</dbReference>
<evidence type="ECO:0000256" key="3">
    <source>
        <dbReference type="ARBA" id="ARBA00022833"/>
    </source>
</evidence>
<name>A0ABQ0EH48_APOSI</name>
<proteinExistence type="predicted"/>
<evidence type="ECO:0000259" key="5">
    <source>
        <dbReference type="PROSITE" id="PS50238"/>
    </source>
</evidence>
<dbReference type="PANTHER" id="PTHR46075:SF2">
    <property type="entry name" value="RHO GTPASE ACTIVATING PROTEIN AT 5A, ISOFORM A"/>
    <property type="match status" value="1"/>
</dbReference>
<protein>
    <submittedName>
        <fullName evidence="6">N-chimaerin</fullName>
    </submittedName>
</protein>
<evidence type="ECO:0000259" key="4">
    <source>
        <dbReference type="PROSITE" id="PS50081"/>
    </source>
</evidence>
<evidence type="ECO:0000313" key="7">
    <source>
        <dbReference type="Proteomes" id="UP001623349"/>
    </source>
</evidence>
<dbReference type="Gene3D" id="3.30.60.20">
    <property type="match status" value="1"/>
</dbReference>
<dbReference type="Pfam" id="PF00130">
    <property type="entry name" value="C1_1"/>
    <property type="match status" value="1"/>
</dbReference>
<dbReference type="InterPro" id="IPR002219">
    <property type="entry name" value="PKC_DAG/PE"/>
</dbReference>
<comment type="caution">
    <text evidence="6">The sequence shown here is derived from an EMBL/GenBank/DDBJ whole genome shotgun (WGS) entry which is preliminary data.</text>
</comment>
<keyword evidence="2" id="KW-0479">Metal-binding</keyword>
<feature type="domain" description="Phorbol-ester/DAG-type" evidence="4">
    <location>
        <begin position="25"/>
        <end position="75"/>
    </location>
</feature>
<dbReference type="InterPro" id="IPR008936">
    <property type="entry name" value="Rho_GTPase_activation_prot"/>
</dbReference>
<dbReference type="PANTHER" id="PTHR46075">
    <property type="entry name" value="CHIMERIN FAMILY MEMBER"/>
    <property type="match status" value="1"/>
</dbReference>
<accession>A0ABQ0EH48</accession>
<dbReference type="SUPFAM" id="SSF57889">
    <property type="entry name" value="Cysteine-rich domain"/>
    <property type="match status" value="1"/>
</dbReference>
<keyword evidence="7" id="KW-1185">Reference proteome</keyword>
<dbReference type="InterPro" id="IPR020454">
    <property type="entry name" value="DAG/PE-bd"/>
</dbReference>
<dbReference type="InterPro" id="IPR000198">
    <property type="entry name" value="RhoGAP_dom"/>
</dbReference>
<dbReference type="PROSITE" id="PS50238">
    <property type="entry name" value="RHOGAP"/>
    <property type="match status" value="1"/>
</dbReference>
<evidence type="ECO:0000256" key="2">
    <source>
        <dbReference type="ARBA" id="ARBA00022723"/>
    </source>
</evidence>
<dbReference type="PRINTS" id="PR00008">
    <property type="entry name" value="DAGPEDOMAIN"/>
</dbReference>
<evidence type="ECO:0000313" key="6">
    <source>
        <dbReference type="EMBL" id="GAB1286439.1"/>
    </source>
</evidence>
<dbReference type="SUPFAM" id="SSF48350">
    <property type="entry name" value="GTPase activation domain, GAP"/>
    <property type="match status" value="1"/>
</dbReference>
<dbReference type="InterPro" id="IPR046349">
    <property type="entry name" value="C1-like_sf"/>
</dbReference>
<dbReference type="Proteomes" id="UP001623349">
    <property type="component" value="Unassembled WGS sequence"/>
</dbReference>
<dbReference type="Gene3D" id="1.10.555.10">
    <property type="entry name" value="Rho GTPase activation protein"/>
    <property type="match status" value="1"/>
</dbReference>
<feature type="domain" description="Rho-GAP" evidence="5">
    <location>
        <begin position="88"/>
        <end position="280"/>
    </location>
</feature>
<dbReference type="EMBL" id="BAAFST010000002">
    <property type="protein sequence ID" value="GAB1286439.1"/>
    <property type="molecule type" value="Genomic_DNA"/>
</dbReference>
<organism evidence="6 7">
    <name type="scientific">Apodemus speciosus</name>
    <name type="common">Large Japanese field mouse</name>
    <dbReference type="NCBI Taxonomy" id="105296"/>
    <lineage>
        <taxon>Eukaryota</taxon>
        <taxon>Metazoa</taxon>
        <taxon>Chordata</taxon>
        <taxon>Craniata</taxon>
        <taxon>Vertebrata</taxon>
        <taxon>Euteleostomi</taxon>
        <taxon>Mammalia</taxon>
        <taxon>Eutheria</taxon>
        <taxon>Euarchontoglires</taxon>
        <taxon>Glires</taxon>
        <taxon>Rodentia</taxon>
        <taxon>Myomorpha</taxon>
        <taxon>Muroidea</taxon>
        <taxon>Muridae</taxon>
        <taxon>Murinae</taxon>
        <taxon>Apodemus</taxon>
    </lineage>
</organism>